<keyword evidence="1" id="KW-0732">Signal</keyword>
<evidence type="ECO:0000256" key="1">
    <source>
        <dbReference type="SAM" id="SignalP"/>
    </source>
</evidence>
<gene>
    <name evidence="2" type="ORF">ACFS6H_08680</name>
</gene>
<dbReference type="InterPro" id="IPR008969">
    <property type="entry name" value="CarboxyPept-like_regulatory"/>
</dbReference>
<organism evidence="2 3">
    <name type="scientific">Terrimonas rubra</name>
    <dbReference type="NCBI Taxonomy" id="1035890"/>
    <lineage>
        <taxon>Bacteria</taxon>
        <taxon>Pseudomonadati</taxon>
        <taxon>Bacteroidota</taxon>
        <taxon>Chitinophagia</taxon>
        <taxon>Chitinophagales</taxon>
        <taxon>Chitinophagaceae</taxon>
        <taxon>Terrimonas</taxon>
    </lineage>
</organism>
<keyword evidence="3" id="KW-1185">Reference proteome</keyword>
<sequence length="263" mass="30114">MKFYRSILPLLLVGAALFAGAGMGFTQVKAQPTLYKVKGTVYDSTHHYPVQSVSVLTSSGRGTVTSKDGTYTVEVEETDSIWFSYLNKPTKKYPVLKIATPFAFDVSLAVYVPVLAEVTVKNRNYYLDSLQNREDYAKVFNYQKPGLSASVNNSGVGFDLNEIINVFRFRKNRSTMAFQNRLLNEEKEKFVKHRFSKALVRRLTKLEGDSLDYFVNTFVPPYWFVQSADDYTFQKYVKDSGERFKKGLMPLPPYRTEDEDVLQ</sequence>
<accession>A0ABW6A7V2</accession>
<protein>
    <recommendedName>
        <fullName evidence="4">CarboxypepD_reg-like domain-containing protein</fullName>
    </recommendedName>
</protein>
<reference evidence="3" key="1">
    <citation type="journal article" date="2019" name="Int. J. Syst. Evol. Microbiol.">
        <title>The Global Catalogue of Microorganisms (GCM) 10K type strain sequencing project: providing services to taxonomists for standard genome sequencing and annotation.</title>
        <authorList>
            <consortium name="The Broad Institute Genomics Platform"/>
            <consortium name="The Broad Institute Genome Sequencing Center for Infectious Disease"/>
            <person name="Wu L."/>
            <person name="Ma J."/>
        </authorList>
    </citation>
    <scope>NUCLEOTIDE SEQUENCE [LARGE SCALE GENOMIC DNA]</scope>
    <source>
        <strain evidence="3">KCTC 23299</strain>
    </source>
</reference>
<evidence type="ECO:0000313" key="3">
    <source>
        <dbReference type="Proteomes" id="UP001597511"/>
    </source>
</evidence>
<feature type="signal peptide" evidence="1">
    <location>
        <begin position="1"/>
        <end position="21"/>
    </location>
</feature>
<name>A0ABW6A7V2_9BACT</name>
<dbReference type="RefSeq" id="WP_386097742.1">
    <property type="nucleotide sequence ID" value="NZ_JBHUOZ010000002.1"/>
</dbReference>
<dbReference type="Proteomes" id="UP001597511">
    <property type="component" value="Unassembled WGS sequence"/>
</dbReference>
<evidence type="ECO:0000313" key="2">
    <source>
        <dbReference type="EMBL" id="MFD2919778.1"/>
    </source>
</evidence>
<dbReference type="SUPFAM" id="SSF49464">
    <property type="entry name" value="Carboxypeptidase regulatory domain-like"/>
    <property type="match status" value="1"/>
</dbReference>
<dbReference type="EMBL" id="JBHUOZ010000002">
    <property type="protein sequence ID" value="MFD2919778.1"/>
    <property type="molecule type" value="Genomic_DNA"/>
</dbReference>
<proteinExistence type="predicted"/>
<feature type="chain" id="PRO_5046873846" description="CarboxypepD_reg-like domain-containing protein" evidence="1">
    <location>
        <begin position="22"/>
        <end position="263"/>
    </location>
</feature>
<evidence type="ECO:0008006" key="4">
    <source>
        <dbReference type="Google" id="ProtNLM"/>
    </source>
</evidence>
<comment type="caution">
    <text evidence="2">The sequence shown here is derived from an EMBL/GenBank/DDBJ whole genome shotgun (WGS) entry which is preliminary data.</text>
</comment>